<proteinExistence type="predicted"/>
<organism evidence="1 2">
    <name type="scientific">Clostridium neonatale</name>
    <dbReference type="NCBI Taxonomy" id="137838"/>
    <lineage>
        <taxon>Bacteria</taxon>
        <taxon>Bacillati</taxon>
        <taxon>Bacillota</taxon>
        <taxon>Clostridia</taxon>
        <taxon>Eubacteriales</taxon>
        <taxon>Clostridiaceae</taxon>
        <taxon>Clostridium</taxon>
    </lineage>
</organism>
<evidence type="ECO:0000313" key="2">
    <source>
        <dbReference type="Proteomes" id="UP000789738"/>
    </source>
</evidence>
<gene>
    <name evidence="1" type="ORF">CNEO_41112</name>
</gene>
<name>A0AA86MR84_9CLOT</name>
<accession>A0AA86MR84</accession>
<comment type="caution">
    <text evidence="1">The sequence shown here is derived from an EMBL/GenBank/DDBJ whole genome shotgun (WGS) entry which is preliminary data.</text>
</comment>
<sequence>MNFNIKVVIVYKINKGRTEFSANNRNKALMCGSLATKMKLRIQTWKLASTNVCSNVKLDKQLWNKFP</sequence>
<evidence type="ECO:0000313" key="1">
    <source>
        <dbReference type="EMBL" id="CAG9704213.1"/>
    </source>
</evidence>
<dbReference type="AlphaFoldDB" id="A0AA86MR84"/>
<dbReference type="EMBL" id="CAKJVE010000004">
    <property type="protein sequence ID" value="CAG9704213.1"/>
    <property type="molecule type" value="Genomic_DNA"/>
</dbReference>
<protein>
    <submittedName>
        <fullName evidence="1">Uncharacterized protein</fullName>
    </submittedName>
</protein>
<reference evidence="1" key="1">
    <citation type="submission" date="2021-10" db="EMBL/GenBank/DDBJ databases">
        <authorList>
            <person name="Mesa V."/>
        </authorList>
    </citation>
    <scope>NUCLEOTIDE SEQUENCE</scope>
    <source>
        <strain evidence="1">CC3_PB</strain>
    </source>
</reference>
<dbReference type="Proteomes" id="UP000789738">
    <property type="component" value="Unassembled WGS sequence"/>
</dbReference>